<dbReference type="GO" id="GO:0042102">
    <property type="term" value="P:positive regulation of T cell proliferation"/>
    <property type="evidence" value="ECO:0007669"/>
    <property type="project" value="TreeGrafter"/>
</dbReference>
<keyword evidence="2" id="KW-1003">Cell membrane</keyword>
<keyword evidence="6" id="KW-0472">Membrane</keyword>
<dbReference type="GO" id="GO:0007166">
    <property type="term" value="P:cell surface receptor signaling pathway"/>
    <property type="evidence" value="ECO:0007669"/>
    <property type="project" value="TreeGrafter"/>
</dbReference>
<dbReference type="PANTHER" id="PTHR25466">
    <property type="entry name" value="T-LYMPHOCYTE ACTIVATION ANTIGEN"/>
    <property type="match status" value="1"/>
</dbReference>
<dbReference type="GO" id="GO:0009897">
    <property type="term" value="C:external side of plasma membrane"/>
    <property type="evidence" value="ECO:0007669"/>
    <property type="project" value="TreeGrafter"/>
</dbReference>
<evidence type="ECO:0000256" key="5">
    <source>
        <dbReference type="ARBA" id="ARBA00022989"/>
    </source>
</evidence>
<dbReference type="GO" id="GO:0071222">
    <property type="term" value="P:cellular response to lipopolysaccharide"/>
    <property type="evidence" value="ECO:0007669"/>
    <property type="project" value="TreeGrafter"/>
</dbReference>
<keyword evidence="8" id="KW-0675">Receptor</keyword>
<dbReference type="SUPFAM" id="SSF48726">
    <property type="entry name" value="Immunoglobulin"/>
    <property type="match status" value="2"/>
</dbReference>
<dbReference type="InterPro" id="IPR003599">
    <property type="entry name" value="Ig_sub"/>
</dbReference>
<dbReference type="InterPro" id="IPR013106">
    <property type="entry name" value="Ig_V-set"/>
</dbReference>
<evidence type="ECO:0000256" key="7">
    <source>
        <dbReference type="ARBA" id="ARBA00023157"/>
    </source>
</evidence>
<dbReference type="SMART" id="SM00408">
    <property type="entry name" value="IGc2"/>
    <property type="match status" value="2"/>
</dbReference>
<dbReference type="GO" id="GO:0042130">
    <property type="term" value="P:negative regulation of T cell proliferation"/>
    <property type="evidence" value="ECO:0007669"/>
    <property type="project" value="TreeGrafter"/>
</dbReference>
<feature type="chain" id="PRO_5043905158" description="Ig-like domain-containing protein" evidence="11">
    <location>
        <begin position="23"/>
        <end position="263"/>
    </location>
</feature>
<evidence type="ECO:0000256" key="11">
    <source>
        <dbReference type="SAM" id="SignalP"/>
    </source>
</evidence>
<evidence type="ECO:0000313" key="14">
    <source>
        <dbReference type="Proteomes" id="UP000265040"/>
    </source>
</evidence>
<dbReference type="Pfam" id="PF07686">
    <property type="entry name" value="V-set"/>
    <property type="match status" value="2"/>
</dbReference>
<evidence type="ECO:0000256" key="1">
    <source>
        <dbReference type="ARBA" id="ARBA00004251"/>
    </source>
</evidence>
<dbReference type="InterPro" id="IPR007110">
    <property type="entry name" value="Ig-like_dom"/>
</dbReference>
<keyword evidence="3" id="KW-0812">Transmembrane</keyword>
<accession>A0AAQ6IIQ0</accession>
<name>A0AAQ6IIQ0_ANATE</name>
<comment type="subcellular location">
    <subcellularLocation>
        <location evidence="1">Cell membrane</location>
        <topology evidence="1">Single-pass type I membrane protein</topology>
    </subcellularLocation>
</comment>
<evidence type="ECO:0000256" key="9">
    <source>
        <dbReference type="ARBA" id="ARBA00023180"/>
    </source>
</evidence>
<keyword evidence="10" id="KW-0393">Immunoglobulin domain</keyword>
<feature type="signal peptide" evidence="11">
    <location>
        <begin position="1"/>
        <end position="22"/>
    </location>
</feature>
<evidence type="ECO:0000256" key="6">
    <source>
        <dbReference type="ARBA" id="ARBA00023136"/>
    </source>
</evidence>
<evidence type="ECO:0000256" key="4">
    <source>
        <dbReference type="ARBA" id="ARBA00022729"/>
    </source>
</evidence>
<dbReference type="InterPro" id="IPR051713">
    <property type="entry name" value="T-cell_Activation_Regulation"/>
</dbReference>
<keyword evidence="5" id="KW-1133">Transmembrane helix</keyword>
<dbReference type="GeneTree" id="ENSGT01120000277080"/>
<evidence type="ECO:0000256" key="3">
    <source>
        <dbReference type="ARBA" id="ARBA00022692"/>
    </source>
</evidence>
<dbReference type="Ensembl" id="ENSATET00000074183.1">
    <property type="protein sequence ID" value="ENSATEP00000077250.1"/>
    <property type="gene ID" value="ENSATEG00000033654.1"/>
</dbReference>
<dbReference type="GO" id="GO:0006955">
    <property type="term" value="P:immune response"/>
    <property type="evidence" value="ECO:0007669"/>
    <property type="project" value="TreeGrafter"/>
</dbReference>
<dbReference type="GO" id="GO:0031295">
    <property type="term" value="P:T cell costimulation"/>
    <property type="evidence" value="ECO:0007669"/>
    <property type="project" value="TreeGrafter"/>
</dbReference>
<evidence type="ECO:0000313" key="13">
    <source>
        <dbReference type="Ensembl" id="ENSATEP00000077250.1"/>
    </source>
</evidence>
<reference evidence="13" key="3">
    <citation type="submission" date="2025-09" db="UniProtKB">
        <authorList>
            <consortium name="Ensembl"/>
        </authorList>
    </citation>
    <scope>IDENTIFICATION</scope>
</reference>
<keyword evidence="9" id="KW-0325">Glycoprotein</keyword>
<dbReference type="InterPro" id="IPR036179">
    <property type="entry name" value="Ig-like_dom_sf"/>
</dbReference>
<dbReference type="Gene3D" id="2.60.40.10">
    <property type="entry name" value="Immunoglobulins"/>
    <property type="match status" value="2"/>
</dbReference>
<dbReference type="PROSITE" id="PS50835">
    <property type="entry name" value="IG_LIKE"/>
    <property type="match status" value="2"/>
</dbReference>
<organism evidence="13 14">
    <name type="scientific">Anabas testudineus</name>
    <name type="common">Climbing perch</name>
    <name type="synonym">Anthias testudineus</name>
    <dbReference type="NCBI Taxonomy" id="64144"/>
    <lineage>
        <taxon>Eukaryota</taxon>
        <taxon>Metazoa</taxon>
        <taxon>Chordata</taxon>
        <taxon>Craniata</taxon>
        <taxon>Vertebrata</taxon>
        <taxon>Euteleostomi</taxon>
        <taxon>Actinopterygii</taxon>
        <taxon>Neopterygii</taxon>
        <taxon>Teleostei</taxon>
        <taxon>Neoteleostei</taxon>
        <taxon>Acanthomorphata</taxon>
        <taxon>Anabantaria</taxon>
        <taxon>Anabantiformes</taxon>
        <taxon>Anabantoidei</taxon>
        <taxon>Anabantidae</taxon>
        <taxon>Anabas</taxon>
    </lineage>
</organism>
<dbReference type="SMART" id="SM00409">
    <property type="entry name" value="IG"/>
    <property type="match status" value="2"/>
</dbReference>
<keyword evidence="14" id="KW-1185">Reference proteome</keyword>
<dbReference type="InterPro" id="IPR013783">
    <property type="entry name" value="Ig-like_fold"/>
</dbReference>
<evidence type="ECO:0000259" key="12">
    <source>
        <dbReference type="PROSITE" id="PS50835"/>
    </source>
</evidence>
<sequence length="263" mass="29921">MSTSRFTFVVCLLTCLLNRSTCTEVTAEYGEDVILHCHSPRDADIEMLEWIKPDLNSDDYVFFFRENHRYDDYQHPSFHGRVTLRDPTMKDGDASVILKNVTMKDAGTYQCYVGKRSSQHSKRSVPELMNTITLKVEEPKPEHKVVKVKSGDTVTLPCRGFSSSPVTAVEWIRPEMEQAGYFYLSQDGRFVPDGQHPYGKGWVELKDTEMKDGDASLILKNAMPVDSGTYHCYVSQGTNRKKRDTDRPISIINLTVEPGHSEL</sequence>
<keyword evidence="7" id="KW-1015">Disulfide bond</keyword>
<reference evidence="13 14" key="1">
    <citation type="submission" date="2021-04" db="EMBL/GenBank/DDBJ databases">
        <authorList>
            <consortium name="Wellcome Sanger Institute Data Sharing"/>
        </authorList>
    </citation>
    <scope>NUCLEOTIDE SEQUENCE [LARGE SCALE GENOMIC DNA]</scope>
</reference>
<feature type="domain" description="Ig-like" evidence="12">
    <location>
        <begin position="126"/>
        <end position="250"/>
    </location>
</feature>
<dbReference type="AlphaFoldDB" id="A0AAQ6IIQ0"/>
<keyword evidence="4 11" id="KW-0732">Signal</keyword>
<proteinExistence type="predicted"/>
<dbReference type="PANTHER" id="PTHR25466:SF14">
    <property type="entry name" value="BUTYROPHILIN SUBFAMILY 2 MEMBER A2-LIKE-RELATED"/>
    <property type="match status" value="1"/>
</dbReference>
<evidence type="ECO:0000256" key="10">
    <source>
        <dbReference type="ARBA" id="ARBA00023319"/>
    </source>
</evidence>
<evidence type="ECO:0000256" key="2">
    <source>
        <dbReference type="ARBA" id="ARBA00022475"/>
    </source>
</evidence>
<feature type="domain" description="Ig-like" evidence="12">
    <location>
        <begin position="30"/>
        <end position="121"/>
    </location>
</feature>
<dbReference type="Proteomes" id="UP000265040">
    <property type="component" value="Chromosome 18"/>
</dbReference>
<protein>
    <recommendedName>
        <fullName evidence="12">Ig-like domain-containing protein</fullName>
    </recommendedName>
</protein>
<dbReference type="InterPro" id="IPR003598">
    <property type="entry name" value="Ig_sub2"/>
</dbReference>
<dbReference type="SMART" id="SM00406">
    <property type="entry name" value="IGv"/>
    <property type="match status" value="2"/>
</dbReference>
<evidence type="ECO:0000256" key="8">
    <source>
        <dbReference type="ARBA" id="ARBA00023170"/>
    </source>
</evidence>
<reference evidence="13" key="2">
    <citation type="submission" date="2025-08" db="UniProtKB">
        <authorList>
            <consortium name="Ensembl"/>
        </authorList>
    </citation>
    <scope>IDENTIFICATION</scope>
</reference>